<reference evidence="4" key="1">
    <citation type="journal article" date="2012" name="Nature">
        <title>The oyster genome reveals stress adaptation and complexity of shell formation.</title>
        <authorList>
            <person name="Zhang G."/>
            <person name="Fang X."/>
            <person name="Guo X."/>
            <person name="Li L."/>
            <person name="Luo R."/>
            <person name="Xu F."/>
            <person name="Yang P."/>
            <person name="Zhang L."/>
            <person name="Wang X."/>
            <person name="Qi H."/>
            <person name="Xiong Z."/>
            <person name="Que H."/>
            <person name="Xie Y."/>
            <person name="Holland P.W."/>
            <person name="Paps J."/>
            <person name="Zhu Y."/>
            <person name="Wu F."/>
            <person name="Chen Y."/>
            <person name="Wang J."/>
            <person name="Peng C."/>
            <person name="Meng J."/>
            <person name="Yang L."/>
            <person name="Liu J."/>
            <person name="Wen B."/>
            <person name="Zhang N."/>
            <person name="Huang Z."/>
            <person name="Zhu Q."/>
            <person name="Feng Y."/>
            <person name="Mount A."/>
            <person name="Hedgecock D."/>
            <person name="Xu Z."/>
            <person name="Liu Y."/>
            <person name="Domazet-Loso T."/>
            <person name="Du Y."/>
            <person name="Sun X."/>
            <person name="Zhang S."/>
            <person name="Liu B."/>
            <person name="Cheng P."/>
            <person name="Jiang X."/>
            <person name="Li J."/>
            <person name="Fan D."/>
            <person name="Wang W."/>
            <person name="Fu W."/>
            <person name="Wang T."/>
            <person name="Wang B."/>
            <person name="Zhang J."/>
            <person name="Peng Z."/>
            <person name="Li Y."/>
            <person name="Li N."/>
            <person name="Wang J."/>
            <person name="Chen M."/>
            <person name="He Y."/>
            <person name="Tan F."/>
            <person name="Song X."/>
            <person name="Zheng Q."/>
            <person name="Huang R."/>
            <person name="Yang H."/>
            <person name="Du X."/>
            <person name="Chen L."/>
            <person name="Yang M."/>
            <person name="Gaffney P.M."/>
            <person name="Wang S."/>
            <person name="Luo L."/>
            <person name="She Z."/>
            <person name="Ming Y."/>
            <person name="Huang W."/>
            <person name="Zhang S."/>
            <person name="Huang B."/>
            <person name="Zhang Y."/>
            <person name="Qu T."/>
            <person name="Ni P."/>
            <person name="Miao G."/>
            <person name="Wang J."/>
            <person name="Wang Q."/>
            <person name="Steinberg C.E."/>
            <person name="Wang H."/>
            <person name="Li N."/>
            <person name="Qian L."/>
            <person name="Zhang G."/>
            <person name="Li Y."/>
            <person name="Yang H."/>
            <person name="Liu X."/>
            <person name="Wang J."/>
            <person name="Yin Y."/>
            <person name="Wang J."/>
        </authorList>
    </citation>
    <scope>NUCLEOTIDE SEQUENCE [LARGE SCALE GENOMIC DNA]</scope>
    <source>
        <strain evidence="4">05x7-T-G4-1.051#20</strain>
    </source>
</reference>
<dbReference type="InParanoid" id="K1QC83"/>
<organism evidence="4">
    <name type="scientific">Magallana gigas</name>
    <name type="common">Pacific oyster</name>
    <name type="synonym">Crassostrea gigas</name>
    <dbReference type="NCBI Taxonomy" id="29159"/>
    <lineage>
        <taxon>Eukaryota</taxon>
        <taxon>Metazoa</taxon>
        <taxon>Spiralia</taxon>
        <taxon>Lophotrochozoa</taxon>
        <taxon>Mollusca</taxon>
        <taxon>Bivalvia</taxon>
        <taxon>Autobranchia</taxon>
        <taxon>Pteriomorphia</taxon>
        <taxon>Ostreida</taxon>
        <taxon>Ostreoidea</taxon>
        <taxon>Ostreidae</taxon>
        <taxon>Magallana</taxon>
    </lineage>
</organism>
<evidence type="ECO:0000256" key="3">
    <source>
        <dbReference type="ARBA" id="ARBA00023163"/>
    </source>
</evidence>
<dbReference type="PRINTS" id="PR00686">
    <property type="entry name" value="TIFACTORIID"/>
</dbReference>
<dbReference type="EMBL" id="JH817502">
    <property type="protein sequence ID" value="EKC28784.1"/>
    <property type="molecule type" value="Genomic_DNA"/>
</dbReference>
<evidence type="ECO:0000313" key="4">
    <source>
        <dbReference type="EMBL" id="EKC28784.1"/>
    </source>
</evidence>
<sequence length="166" mass="18893">MVQISNIVCSAELGIPVDLKKFARRATNVVYDAQKHNVVLWRQRNIGGHCFVYARGKLVCNGSVASKSEAVKRLRRYARKIQQMGYEVQFYKFKILTISLFHDCGRPLDLTALKGARYEPELFPGAIISAGPVRFTCFHSGKVIISGVKKRSHLHRYVYPVLKRLL</sequence>
<evidence type="ECO:0000256" key="1">
    <source>
        <dbReference type="ARBA" id="ARBA00005560"/>
    </source>
</evidence>
<dbReference type="InterPro" id="IPR000814">
    <property type="entry name" value="TBP"/>
</dbReference>
<keyword evidence="2" id="KW-0238">DNA-binding</keyword>
<accession>K1QC83</accession>
<evidence type="ECO:0000256" key="2">
    <source>
        <dbReference type="ARBA" id="ARBA00023125"/>
    </source>
</evidence>
<dbReference type="Pfam" id="PF00352">
    <property type="entry name" value="TBP"/>
    <property type="match status" value="2"/>
</dbReference>
<dbReference type="SUPFAM" id="SSF55945">
    <property type="entry name" value="TATA-box binding protein-like"/>
    <property type="match status" value="2"/>
</dbReference>
<dbReference type="GO" id="GO:0003677">
    <property type="term" value="F:DNA binding"/>
    <property type="evidence" value="ECO:0007669"/>
    <property type="project" value="UniProtKB-KW"/>
</dbReference>
<dbReference type="Gene3D" id="3.30.310.10">
    <property type="entry name" value="TATA-Binding Protein"/>
    <property type="match status" value="2"/>
</dbReference>
<gene>
    <name evidence="4" type="ORF">CGI_10018079</name>
</gene>
<dbReference type="AlphaFoldDB" id="K1QC83"/>
<proteinExistence type="inferred from homology"/>
<dbReference type="PANTHER" id="PTHR10126">
    <property type="entry name" value="TATA-BOX BINDING PROTEIN"/>
    <property type="match status" value="1"/>
</dbReference>
<name>K1QC83_MAGGI</name>
<dbReference type="InterPro" id="IPR012295">
    <property type="entry name" value="TBP_dom_sf"/>
</dbReference>
<keyword evidence="3" id="KW-0804">Transcription</keyword>
<dbReference type="HOGENOM" id="CLU_060161_4_1_1"/>
<protein>
    <submittedName>
        <fullName evidence="4">TATA box-binding-like protein 2</fullName>
    </submittedName>
</protein>
<dbReference type="GO" id="GO:0006352">
    <property type="term" value="P:DNA-templated transcription initiation"/>
    <property type="evidence" value="ECO:0007669"/>
    <property type="project" value="InterPro"/>
</dbReference>
<comment type="similarity">
    <text evidence="1">Belongs to the TBP family.</text>
</comment>